<dbReference type="Proteomes" id="UP001149860">
    <property type="component" value="Chromosome"/>
</dbReference>
<evidence type="ECO:0000313" key="2">
    <source>
        <dbReference type="Proteomes" id="UP001149860"/>
    </source>
</evidence>
<keyword evidence="1" id="KW-0012">Acyltransferase</keyword>
<evidence type="ECO:0000313" key="1">
    <source>
        <dbReference type="EMBL" id="XFD39198.1"/>
    </source>
</evidence>
<sequence>MSLSIKKCNLNDLDQLTEIAIETFIDTFLPNNRQRDIDQYVMNAFNSSKITDEMHNPNSAFYFVFKDNELAGYLKINFDNAQTESMGSEYMEVQRIYVREKFKGMGVGTAMMERAIKLARHNKKEMIWLGVWEKNINAQKFYTKWGFKKTGTHVFLMGSTPNNDWIMTKVLV</sequence>
<accession>A0ACD5DDG2</accession>
<gene>
    <name evidence="1" type="ORF">O0236_007110</name>
</gene>
<dbReference type="EMBL" id="CP168151">
    <property type="protein sequence ID" value="XFD39198.1"/>
    <property type="molecule type" value="Genomic_DNA"/>
</dbReference>
<name>A0ACD5DDG2_9LACO</name>
<organism evidence="1 2">
    <name type="scientific">Lentilactobacillus terminaliae</name>
    <dbReference type="NCBI Taxonomy" id="3003483"/>
    <lineage>
        <taxon>Bacteria</taxon>
        <taxon>Bacillati</taxon>
        <taxon>Bacillota</taxon>
        <taxon>Bacilli</taxon>
        <taxon>Lactobacillales</taxon>
        <taxon>Lactobacillaceae</taxon>
        <taxon>Lentilactobacillus</taxon>
    </lineage>
</organism>
<protein>
    <submittedName>
        <fullName evidence="1">GNAT family N-acetyltransferase</fullName>
        <ecNumber evidence="1">2.3.1.-</ecNumber>
    </submittedName>
</protein>
<keyword evidence="1" id="KW-0808">Transferase</keyword>
<proteinExistence type="predicted"/>
<reference evidence="1" key="1">
    <citation type="submission" date="2024-08" db="EMBL/GenBank/DDBJ databases">
        <title>Lentilactobacillus sp. nov., isolated from tree bark.</title>
        <authorList>
            <person name="Phuengjayaem S."/>
            <person name="Tanasupawat S."/>
        </authorList>
    </citation>
    <scope>NUCLEOTIDE SEQUENCE</scope>
    <source>
        <strain evidence="1">SPB1-3</strain>
    </source>
</reference>
<dbReference type="EC" id="2.3.1.-" evidence="1"/>
<keyword evidence="2" id="KW-1185">Reference proteome</keyword>